<dbReference type="PANTHER" id="PTHR14969">
    <property type="entry name" value="SPHINGOSINE-1-PHOSPHATE PHOSPHOHYDROLASE"/>
    <property type="match status" value="1"/>
</dbReference>
<feature type="transmembrane region" description="Helical" evidence="1">
    <location>
        <begin position="13"/>
        <end position="36"/>
    </location>
</feature>
<evidence type="ECO:0000313" key="4">
    <source>
        <dbReference type="Proteomes" id="UP000229112"/>
    </source>
</evidence>
<dbReference type="Gene3D" id="1.20.144.10">
    <property type="entry name" value="Phosphatidic acid phosphatase type 2/haloperoxidase"/>
    <property type="match status" value="1"/>
</dbReference>
<organism evidence="3 4">
    <name type="scientific">Candidatus Harrisonbacteria bacterium CG10_big_fil_rev_8_21_14_0_10_38_8</name>
    <dbReference type="NCBI Taxonomy" id="1974582"/>
    <lineage>
        <taxon>Bacteria</taxon>
        <taxon>Candidatus Harrisoniibacteriota</taxon>
    </lineage>
</organism>
<dbReference type="EMBL" id="PFAY01000017">
    <property type="protein sequence ID" value="PIT93042.1"/>
    <property type="molecule type" value="Genomic_DNA"/>
</dbReference>
<feature type="transmembrane region" description="Helical" evidence="1">
    <location>
        <begin position="48"/>
        <end position="70"/>
    </location>
</feature>
<evidence type="ECO:0000256" key="1">
    <source>
        <dbReference type="SAM" id="Phobius"/>
    </source>
</evidence>
<protein>
    <recommendedName>
        <fullName evidence="2">Phosphatidic acid phosphatase type 2/haloperoxidase domain-containing protein</fullName>
    </recommendedName>
</protein>
<feature type="transmembrane region" description="Helical" evidence="1">
    <location>
        <begin position="117"/>
        <end position="135"/>
    </location>
</feature>
<accession>A0A2M6WJS9</accession>
<keyword evidence="1" id="KW-1133">Transmembrane helix</keyword>
<comment type="caution">
    <text evidence="3">The sequence shown here is derived from an EMBL/GenBank/DDBJ whole genome shotgun (WGS) entry which is preliminary data.</text>
</comment>
<feature type="transmembrane region" description="Helical" evidence="1">
    <location>
        <begin position="141"/>
        <end position="159"/>
    </location>
</feature>
<name>A0A2M6WJS9_9BACT</name>
<dbReference type="GO" id="GO:0042392">
    <property type="term" value="F:sphingosine-1-phosphate phosphatase activity"/>
    <property type="evidence" value="ECO:0007669"/>
    <property type="project" value="TreeGrafter"/>
</dbReference>
<dbReference type="Pfam" id="PF01569">
    <property type="entry name" value="PAP2"/>
    <property type="match status" value="1"/>
</dbReference>
<gene>
    <name evidence="3" type="ORF">COU06_02165</name>
</gene>
<keyword evidence="1" id="KW-0472">Membrane</keyword>
<dbReference type="InterPro" id="IPR000326">
    <property type="entry name" value="PAP2/HPO"/>
</dbReference>
<dbReference type="SMART" id="SM00014">
    <property type="entry name" value="acidPPc"/>
    <property type="match status" value="1"/>
</dbReference>
<keyword evidence="1" id="KW-0812">Transmembrane</keyword>
<reference evidence="4" key="1">
    <citation type="submission" date="2017-09" db="EMBL/GenBank/DDBJ databases">
        <title>Depth-based differentiation of microbial function through sediment-hosted aquifers and enrichment of novel symbionts in the deep terrestrial subsurface.</title>
        <authorList>
            <person name="Probst A.J."/>
            <person name="Ladd B."/>
            <person name="Jarett J.K."/>
            <person name="Geller-Mcgrath D.E."/>
            <person name="Sieber C.M.K."/>
            <person name="Emerson J.B."/>
            <person name="Anantharaman K."/>
            <person name="Thomas B.C."/>
            <person name="Malmstrom R."/>
            <person name="Stieglmeier M."/>
            <person name="Klingl A."/>
            <person name="Woyke T."/>
            <person name="Ryan C.M."/>
            <person name="Banfield J.F."/>
        </authorList>
    </citation>
    <scope>NUCLEOTIDE SEQUENCE [LARGE SCALE GENOMIC DNA]</scope>
</reference>
<dbReference type="AlphaFoldDB" id="A0A2M6WJS9"/>
<evidence type="ECO:0000259" key="2">
    <source>
        <dbReference type="SMART" id="SM00014"/>
    </source>
</evidence>
<dbReference type="PANTHER" id="PTHR14969:SF13">
    <property type="entry name" value="AT30094P"/>
    <property type="match status" value="1"/>
</dbReference>
<dbReference type="InterPro" id="IPR036938">
    <property type="entry name" value="PAP2/HPO_sf"/>
</dbReference>
<proteinExistence type="predicted"/>
<sequence>MNQLVGTTPILDFLSIVFATYVPYLVGIFFVFLIILTKGKWKRVELFLITLLSFIFAHGVVIKILNYFFYQERPFVANNFIPLVFHVETSSFPSGHATFFFLIAVITYLFINKKFSYWMLALAVLISLARVYAGVHYLMDIFVGSLLGAVTPFIILWILPSSVKEFFKKEND</sequence>
<dbReference type="Proteomes" id="UP000229112">
    <property type="component" value="Unassembled WGS sequence"/>
</dbReference>
<evidence type="ECO:0000313" key="3">
    <source>
        <dbReference type="EMBL" id="PIT93042.1"/>
    </source>
</evidence>
<feature type="domain" description="Phosphatidic acid phosphatase type 2/haloperoxidase" evidence="2">
    <location>
        <begin position="46"/>
        <end position="156"/>
    </location>
</feature>
<feature type="transmembrane region" description="Helical" evidence="1">
    <location>
        <begin position="90"/>
        <end position="110"/>
    </location>
</feature>
<dbReference type="SUPFAM" id="SSF48317">
    <property type="entry name" value="Acid phosphatase/Vanadium-dependent haloperoxidase"/>
    <property type="match status" value="1"/>
</dbReference>